<dbReference type="InterPro" id="IPR027329">
    <property type="entry name" value="TPX2_C"/>
</dbReference>
<evidence type="ECO:0000256" key="2">
    <source>
        <dbReference type="ARBA" id="ARBA00005885"/>
    </source>
</evidence>
<comment type="caution">
    <text evidence="7">The sequence shown here is derived from an EMBL/GenBank/DDBJ whole genome shotgun (WGS) entry which is preliminary data.</text>
</comment>
<name>A0A1J8PJX2_9AGAM</name>
<evidence type="ECO:0000256" key="3">
    <source>
        <dbReference type="ARBA" id="ARBA00022490"/>
    </source>
</evidence>
<protein>
    <recommendedName>
        <fullName evidence="6">TPX2 C-terminal domain-containing protein</fullName>
    </recommendedName>
</protein>
<dbReference type="GO" id="GO:0005856">
    <property type="term" value="C:cytoskeleton"/>
    <property type="evidence" value="ECO:0007669"/>
    <property type="project" value="UniProtKB-SubCell"/>
</dbReference>
<dbReference type="Pfam" id="PF06886">
    <property type="entry name" value="TPX2"/>
    <property type="match status" value="1"/>
</dbReference>
<comment type="subcellular location">
    <subcellularLocation>
        <location evidence="1">Cytoplasm</location>
        <location evidence="1">Cytoskeleton</location>
    </subcellularLocation>
</comment>
<comment type="similarity">
    <text evidence="2">Belongs to the TPX2 family.</text>
</comment>
<reference evidence="7 8" key="1">
    <citation type="submission" date="2016-03" db="EMBL/GenBank/DDBJ databases">
        <title>Comparative genomics of the ectomycorrhizal sister species Rhizopogon vinicolor and Rhizopogon vesiculosus (Basidiomycota: Boletales) reveals a divergence of the mating type B locus.</title>
        <authorList>
            <person name="Mujic A.B."/>
            <person name="Kuo A."/>
            <person name="Tritt A."/>
            <person name="Lipzen A."/>
            <person name="Chen C."/>
            <person name="Johnson J."/>
            <person name="Sharma A."/>
            <person name="Barry K."/>
            <person name="Grigoriev I.V."/>
            <person name="Spatafora J.W."/>
        </authorList>
    </citation>
    <scope>NUCLEOTIDE SEQUENCE [LARGE SCALE GENOMIC DNA]</scope>
    <source>
        <strain evidence="7 8">AM-OR11-056</strain>
    </source>
</reference>
<evidence type="ECO:0000256" key="5">
    <source>
        <dbReference type="SAM" id="MobiDB-lite"/>
    </source>
</evidence>
<feature type="region of interest" description="Disordered" evidence="5">
    <location>
        <begin position="302"/>
        <end position="428"/>
    </location>
</feature>
<feature type="compositionally biased region" description="Basic residues" evidence="5">
    <location>
        <begin position="101"/>
        <end position="119"/>
    </location>
</feature>
<evidence type="ECO:0000313" key="7">
    <source>
        <dbReference type="EMBL" id="OJA08879.1"/>
    </source>
</evidence>
<keyword evidence="8" id="KW-1185">Reference proteome</keyword>
<evidence type="ECO:0000313" key="8">
    <source>
        <dbReference type="Proteomes" id="UP000183567"/>
    </source>
</evidence>
<dbReference type="EMBL" id="LVVM01006152">
    <property type="protein sequence ID" value="OJA08879.1"/>
    <property type="molecule type" value="Genomic_DNA"/>
</dbReference>
<keyword evidence="3" id="KW-0963">Cytoplasm</keyword>
<feature type="compositionally biased region" description="Basic and acidic residues" evidence="5">
    <location>
        <begin position="639"/>
        <end position="654"/>
    </location>
</feature>
<organism evidence="7 8">
    <name type="scientific">Rhizopogon vesiculosus</name>
    <dbReference type="NCBI Taxonomy" id="180088"/>
    <lineage>
        <taxon>Eukaryota</taxon>
        <taxon>Fungi</taxon>
        <taxon>Dikarya</taxon>
        <taxon>Basidiomycota</taxon>
        <taxon>Agaricomycotina</taxon>
        <taxon>Agaricomycetes</taxon>
        <taxon>Agaricomycetidae</taxon>
        <taxon>Boletales</taxon>
        <taxon>Suillineae</taxon>
        <taxon>Rhizopogonaceae</taxon>
        <taxon>Rhizopogon</taxon>
    </lineage>
</organism>
<feature type="region of interest" description="Disordered" evidence="5">
    <location>
        <begin position="476"/>
        <end position="512"/>
    </location>
</feature>
<feature type="domain" description="TPX2 C-terminal" evidence="6">
    <location>
        <begin position="618"/>
        <end position="682"/>
    </location>
</feature>
<evidence type="ECO:0000256" key="1">
    <source>
        <dbReference type="ARBA" id="ARBA00004245"/>
    </source>
</evidence>
<evidence type="ECO:0000259" key="6">
    <source>
        <dbReference type="Pfam" id="PF06886"/>
    </source>
</evidence>
<feature type="compositionally biased region" description="Basic and acidic residues" evidence="5">
    <location>
        <begin position="476"/>
        <end position="488"/>
    </location>
</feature>
<evidence type="ECO:0000256" key="4">
    <source>
        <dbReference type="ARBA" id="ARBA00023212"/>
    </source>
</evidence>
<dbReference type="OrthoDB" id="3242303at2759"/>
<dbReference type="AlphaFoldDB" id="A0A1J8PJX2"/>
<gene>
    <name evidence="7" type="ORF">AZE42_01730</name>
</gene>
<accession>A0A1J8PJX2</accession>
<feature type="region of interest" description="Disordered" evidence="5">
    <location>
        <begin position="639"/>
        <end position="661"/>
    </location>
</feature>
<feature type="compositionally biased region" description="Polar residues" evidence="5">
    <location>
        <begin position="491"/>
        <end position="506"/>
    </location>
</feature>
<feature type="region of interest" description="Disordered" evidence="5">
    <location>
        <begin position="78"/>
        <end position="123"/>
    </location>
</feature>
<proteinExistence type="inferred from homology"/>
<dbReference type="Proteomes" id="UP000183567">
    <property type="component" value="Unassembled WGS sequence"/>
</dbReference>
<dbReference type="STRING" id="180088.A0A1J8PJX2"/>
<sequence>MPPNAKTDPSLRHLPDLSDASISFQIPADSSSAEFLLADNSGDREFLRGAGGASFATIAPTPARGRLKLSDVTPKVESRLLFPRSPSPGPSTHQRNDPRPLRSRHQSPIKAKKTPRAPSRHKELVLDEPTISEERLEFLRAEVETLNDDYDIPMNLEPPAVAQLSVIPMLNNTAVTRPTVKPRSIRANPTIEGGRNAKHTAQSRIPVSADGKLHTAEPIVQSSSTCSSVEGSTVIDAEVQVPPAGTGVNIITTSDTSRNVRLSTGGMAERLVSYSQKLMSSIGIYQPKLEDSFVTDTGAVAKADEKTETQPSPTVRVGHPRFPLDPQNGNGYPLRLSDISPQKREAETGASPGHLSIGRRELSPMRPASKRPATEGDPSSHQRGGSKRGKPLSQRTEVKRVPSISAGPSSHVIQPCTEKNHAHSASIYRDSRWPTSNFPSARTKYKPKFNSHHFHHKGPSGSTAPRVWSHGIKSTNKEKGKYAKEREAVSTGRTLPSQSRVSGTSRVHSDEAKLDEKKPMILERSGPSRAGLVSSVEKMGITLPSANLTKPVAFTFRLDARIEARKEEKPMASEQGRMESMHRHRHTIPDFKALHEAHQASIACRKHAVPIAPAPPIVLNTEIRARERERFDEMVRMKEEELEREKEERRKQQEAEEEMEIREFRRRAIPKANEIPEWYAEMPKKGGGVRGSG</sequence>
<keyword evidence="4" id="KW-0206">Cytoskeleton</keyword>